<evidence type="ECO:0000256" key="12">
    <source>
        <dbReference type="ARBA" id="ARBA00023422"/>
    </source>
</evidence>
<accession>A0A8B7GGQ1</accession>
<comment type="catalytic activity">
    <reaction evidence="13">
        <text>1-hexadecanoyl-2-(5Z,8Z,11Z,14Z-eicosatetraenoyl)-sn-glycero-3-phosphocholine + H2O = 1-hexadecanoyl-sn-glycero-3-phosphocholine + (5Z,8Z,11Z,14Z)-eicosatetraenoate + H(+)</text>
        <dbReference type="Rhea" id="RHEA:40427"/>
        <dbReference type="ChEBI" id="CHEBI:15377"/>
        <dbReference type="ChEBI" id="CHEBI:15378"/>
        <dbReference type="ChEBI" id="CHEBI:32395"/>
        <dbReference type="ChEBI" id="CHEBI:72998"/>
        <dbReference type="ChEBI" id="CHEBI:73003"/>
    </reaction>
    <physiologicalReaction direction="left-to-right" evidence="13">
        <dbReference type="Rhea" id="RHEA:40428"/>
    </physiologicalReaction>
</comment>
<dbReference type="GO" id="GO:0046475">
    <property type="term" value="P:glycerophospholipid catabolic process"/>
    <property type="evidence" value="ECO:0007669"/>
    <property type="project" value="TreeGrafter"/>
</dbReference>
<dbReference type="GeneTree" id="ENSGT01030000234606"/>
<reference evidence="19" key="1">
    <citation type="submission" date="2016-12" db="EMBL/GenBank/DDBJ databases">
        <title>Mouse lemur reference genome and diversity panel.</title>
        <authorList>
            <person name="Harris R."/>
            <person name="Larsen P."/>
            <person name="Liu Y."/>
            <person name="Hughes D.S."/>
            <person name="Murali S."/>
            <person name="Raveendran M."/>
            <person name="Korchina V."/>
            <person name="Wang M."/>
            <person name="Jhangiani S."/>
            <person name="Bandaranaike D."/>
            <person name="Bellair M."/>
            <person name="Blankenburg K."/>
            <person name="Chao H."/>
            <person name="Dahdouli M."/>
            <person name="Dinh H."/>
            <person name="Doddapaneni H."/>
            <person name="English A."/>
            <person name="Firestine M."/>
            <person name="Gnanaolivu R."/>
            <person name="Gross S."/>
            <person name="Hernandez B."/>
            <person name="Javaid M."/>
            <person name="Jayaseelan J."/>
            <person name="Jones J."/>
            <person name="Khan Z."/>
            <person name="Kovar C."/>
            <person name="Kurapati P."/>
            <person name="Le B."/>
            <person name="Lee S."/>
            <person name="Li M."/>
            <person name="Mathew T."/>
            <person name="Narasimhan A."/>
            <person name="Ngo D."/>
            <person name="Nguyen L."/>
            <person name="Okwuonu G."/>
            <person name="Ongeri F."/>
            <person name="Osuji N."/>
            <person name="Pu L.-L."/>
            <person name="Puazo M."/>
            <person name="Quiroz J."/>
            <person name="Raj R."/>
            <person name="Rajbhandari K."/>
            <person name="Reid J.G."/>
            <person name="Santibanez J."/>
            <person name="Sexton D."/>
            <person name="Skinner E."/>
            <person name="Vee V."/>
            <person name="Weissenberger G."/>
            <person name="Wu Y."/>
            <person name="Xin Y."/>
            <person name="Han Y."/>
            <person name="Campbell C."/>
            <person name="Brown A."/>
            <person name="Sullivan B."/>
            <person name="Shelton J."/>
            <person name="Brown S."/>
            <person name="Dudchenko O."/>
            <person name="Machol I."/>
            <person name="Durand N."/>
            <person name="Shamim M."/>
            <person name="Lieberman A."/>
            <person name="Muzny D.M."/>
            <person name="Richards S."/>
            <person name="Yoder A."/>
            <person name="Worley K.C."/>
            <person name="Rogers J."/>
            <person name="Gibbs R.A."/>
        </authorList>
    </citation>
    <scope>NUCLEOTIDE SEQUENCE [LARGE SCALE GENOMIC DNA]</scope>
</reference>
<dbReference type="InterPro" id="IPR035892">
    <property type="entry name" value="C2_domain_sf"/>
</dbReference>
<dbReference type="GO" id="GO:0001516">
    <property type="term" value="P:prostaglandin biosynthetic process"/>
    <property type="evidence" value="ECO:0007669"/>
    <property type="project" value="Ensembl"/>
</dbReference>
<feature type="region of interest" description="Disordered" evidence="16">
    <location>
        <begin position="1"/>
        <end position="20"/>
    </location>
</feature>
<dbReference type="InterPro" id="IPR002642">
    <property type="entry name" value="LysoPLipase_cat_dom"/>
</dbReference>
<comment type="domain">
    <text evidence="15">The N-terminal C2 domain associates with lipid membranes upon calcium binding.</text>
</comment>
<dbReference type="Pfam" id="PF01735">
    <property type="entry name" value="PLA2_B"/>
    <property type="match status" value="1"/>
</dbReference>
<evidence type="ECO:0000256" key="13">
    <source>
        <dbReference type="ARBA" id="ARBA00048373"/>
    </source>
</evidence>
<evidence type="ECO:0000256" key="7">
    <source>
        <dbReference type="ARBA" id="ARBA00022801"/>
    </source>
</evidence>
<keyword evidence="10 14" id="KW-0443">Lipid metabolism</keyword>
<evidence type="ECO:0000259" key="17">
    <source>
        <dbReference type="PROSITE" id="PS50004"/>
    </source>
</evidence>
<dbReference type="InterPro" id="IPR040723">
    <property type="entry name" value="cPLA2_C2"/>
</dbReference>
<dbReference type="InterPro" id="IPR016035">
    <property type="entry name" value="Acyl_Trfase/lysoPLipase"/>
</dbReference>
<dbReference type="GO" id="GO:0004622">
    <property type="term" value="F:phosphatidylcholine lysophospholipase activity"/>
    <property type="evidence" value="ECO:0007669"/>
    <property type="project" value="Ensembl"/>
</dbReference>
<name>A0A8B7GGQ1_MICMU</name>
<dbReference type="GO" id="GO:0005829">
    <property type="term" value="C:cytosol"/>
    <property type="evidence" value="ECO:0007669"/>
    <property type="project" value="UniProtKB-SubCell"/>
</dbReference>
<evidence type="ECO:0000256" key="15">
    <source>
        <dbReference type="RuleBase" id="RU362102"/>
    </source>
</evidence>
<dbReference type="FunFam" id="2.60.40.150:FF:000030">
    <property type="entry name" value="Phospholipase A2"/>
    <property type="match status" value="1"/>
</dbReference>
<dbReference type="Proteomes" id="UP000694394">
    <property type="component" value="Chromosome 3"/>
</dbReference>
<evidence type="ECO:0000256" key="4">
    <source>
        <dbReference type="ARBA" id="ARBA00013278"/>
    </source>
</evidence>
<dbReference type="GO" id="GO:0031982">
    <property type="term" value="C:vesicle"/>
    <property type="evidence" value="ECO:0007669"/>
    <property type="project" value="Ensembl"/>
</dbReference>
<dbReference type="GO" id="GO:0005509">
    <property type="term" value="F:calcium ion binding"/>
    <property type="evidence" value="ECO:0007669"/>
    <property type="project" value="InterPro"/>
</dbReference>
<dbReference type="GeneID" id="105872495"/>
<organism evidence="19 20">
    <name type="scientific">Microcebus murinus</name>
    <name type="common">Gray mouse lemur</name>
    <name type="synonym">Lemur murinus</name>
    <dbReference type="NCBI Taxonomy" id="30608"/>
    <lineage>
        <taxon>Eukaryota</taxon>
        <taxon>Metazoa</taxon>
        <taxon>Chordata</taxon>
        <taxon>Craniata</taxon>
        <taxon>Vertebrata</taxon>
        <taxon>Euteleostomi</taxon>
        <taxon>Mammalia</taxon>
        <taxon>Eutheria</taxon>
        <taxon>Euarchontoglires</taxon>
        <taxon>Primates</taxon>
        <taxon>Strepsirrhini</taxon>
        <taxon>Lemuriformes</taxon>
        <taxon>Cheirogaleidae</taxon>
        <taxon>Microcebus</taxon>
    </lineage>
</organism>
<dbReference type="GO" id="GO:0071236">
    <property type="term" value="P:cellular response to antibiotic"/>
    <property type="evidence" value="ECO:0007669"/>
    <property type="project" value="Ensembl"/>
</dbReference>
<dbReference type="EMBL" id="ABDC03004631">
    <property type="status" value="NOT_ANNOTATED_CDS"/>
    <property type="molecule type" value="Genomic_DNA"/>
</dbReference>
<keyword evidence="5 15" id="KW-0963">Cytoplasm</keyword>
<evidence type="ECO:0000256" key="3">
    <source>
        <dbReference type="ARBA" id="ARBA00004514"/>
    </source>
</evidence>
<dbReference type="Ensembl" id="ENSMICT00000048375.2">
    <property type="protein sequence ID" value="ENSMICP00000036431.1"/>
    <property type="gene ID" value="ENSMICG00000000773.3"/>
</dbReference>
<evidence type="ECO:0000256" key="9">
    <source>
        <dbReference type="ARBA" id="ARBA00022963"/>
    </source>
</evidence>
<evidence type="ECO:0000256" key="10">
    <source>
        <dbReference type="ARBA" id="ARBA00023098"/>
    </source>
</evidence>
<comment type="subcellular location">
    <subcellularLocation>
        <location evidence="3">Cytoplasm</location>
        <location evidence="3">Cytosol</location>
    </subcellularLocation>
    <subcellularLocation>
        <location evidence="2">Membrane</location>
        <topology evidence="2">Peripheral membrane protein</topology>
    </subcellularLocation>
</comment>
<dbReference type="SMART" id="SM00022">
    <property type="entry name" value="PLAc"/>
    <property type="match status" value="1"/>
</dbReference>
<gene>
    <name evidence="19" type="primary">PLA2G4F</name>
</gene>
<dbReference type="KEGG" id="mmur:105872495"/>
<evidence type="ECO:0000256" key="16">
    <source>
        <dbReference type="SAM" id="MobiDB-lite"/>
    </source>
</evidence>
<dbReference type="PANTHER" id="PTHR10728">
    <property type="entry name" value="CYTOSOLIC PHOSPHOLIPASE A2"/>
    <property type="match status" value="1"/>
</dbReference>
<dbReference type="GO" id="GO:0050482">
    <property type="term" value="P:arachidonate secretion"/>
    <property type="evidence" value="ECO:0007669"/>
    <property type="project" value="Ensembl"/>
</dbReference>
<dbReference type="SUPFAM" id="SSF52151">
    <property type="entry name" value="FabD/lysophospholipase-like"/>
    <property type="match status" value="1"/>
</dbReference>
<evidence type="ECO:0000256" key="11">
    <source>
        <dbReference type="ARBA" id="ARBA00023136"/>
    </source>
</evidence>
<keyword evidence="9 14" id="KW-0442">Lipid degradation</keyword>
<comment type="catalytic activity">
    <reaction evidence="12">
        <text>a 1,2-diacyl-sn-glycero-3-phosphocholine + H2O = a 1-acyl-sn-glycero-3-phosphocholine + a fatty acid + H(+)</text>
        <dbReference type="Rhea" id="RHEA:15801"/>
        <dbReference type="ChEBI" id="CHEBI:15377"/>
        <dbReference type="ChEBI" id="CHEBI:15378"/>
        <dbReference type="ChEBI" id="CHEBI:28868"/>
        <dbReference type="ChEBI" id="CHEBI:57643"/>
        <dbReference type="ChEBI" id="CHEBI:58168"/>
        <dbReference type="EC" id="3.1.1.4"/>
    </reaction>
    <physiologicalReaction direction="left-to-right" evidence="12">
        <dbReference type="Rhea" id="RHEA:15802"/>
    </physiologicalReaction>
</comment>
<dbReference type="Pfam" id="PF18695">
    <property type="entry name" value="cPLA2_C2"/>
    <property type="match status" value="1"/>
</dbReference>
<evidence type="ECO:0000256" key="1">
    <source>
        <dbReference type="ARBA" id="ARBA00001913"/>
    </source>
</evidence>
<dbReference type="RefSeq" id="XP_012621960.1">
    <property type="nucleotide sequence ID" value="XM_012766506.3"/>
</dbReference>
<dbReference type="SMART" id="SM00239">
    <property type="entry name" value="C2"/>
    <property type="match status" value="1"/>
</dbReference>
<comment type="cofactor">
    <cofactor evidence="1">
        <name>Ca(2+)</name>
        <dbReference type="ChEBI" id="CHEBI:29108"/>
    </cofactor>
</comment>
<dbReference type="CTD" id="255189"/>
<protein>
    <recommendedName>
        <fullName evidence="4 15">Phospholipase A2</fullName>
        <ecNumber evidence="4 15">3.1.1.4</ecNumber>
    </recommendedName>
</protein>
<keyword evidence="8 15" id="KW-0106">Calcium</keyword>
<dbReference type="PANTHER" id="PTHR10728:SF22">
    <property type="entry name" value="CYTOSOLIC PHOSPHOLIPASE A2 ZETA"/>
    <property type="match status" value="1"/>
</dbReference>
<dbReference type="Pfam" id="PF00168">
    <property type="entry name" value="C2"/>
    <property type="match status" value="1"/>
</dbReference>
<dbReference type="AlphaFoldDB" id="A0A8B7GGQ1"/>
<reference evidence="19" key="3">
    <citation type="submission" date="2025-09" db="UniProtKB">
        <authorList>
            <consortium name="Ensembl"/>
        </authorList>
    </citation>
    <scope>IDENTIFICATION</scope>
</reference>
<dbReference type="GO" id="GO:0047498">
    <property type="term" value="F:calcium-dependent phospholipase A2 activity"/>
    <property type="evidence" value="ECO:0007669"/>
    <property type="project" value="Ensembl"/>
</dbReference>
<evidence type="ECO:0000256" key="6">
    <source>
        <dbReference type="ARBA" id="ARBA00022723"/>
    </source>
</evidence>
<dbReference type="PROSITE" id="PS50004">
    <property type="entry name" value="C2"/>
    <property type="match status" value="1"/>
</dbReference>
<dbReference type="Gene3D" id="3.40.1090.10">
    <property type="entry name" value="Cytosolic phospholipase A2 catalytic domain"/>
    <property type="match status" value="1"/>
</dbReference>
<dbReference type="InterPro" id="IPR041847">
    <property type="entry name" value="C2_cPLA2"/>
</dbReference>
<dbReference type="Gene3D" id="2.60.40.150">
    <property type="entry name" value="C2 domain"/>
    <property type="match status" value="1"/>
</dbReference>
<feature type="domain" description="PLA2c" evidence="18">
    <location>
        <begin position="356"/>
        <end position="899"/>
    </location>
</feature>
<feature type="domain" description="C2" evidence="17">
    <location>
        <begin position="76"/>
        <end position="195"/>
    </location>
</feature>
<keyword evidence="7 14" id="KW-0378">Hydrolase</keyword>
<keyword evidence="20" id="KW-1185">Reference proteome</keyword>
<reference evidence="19" key="2">
    <citation type="submission" date="2025-08" db="UniProtKB">
        <authorList>
            <consortium name="Ensembl"/>
        </authorList>
    </citation>
    <scope>IDENTIFICATION</scope>
</reference>
<dbReference type="GO" id="GO:0005544">
    <property type="term" value="F:calcium-dependent phospholipid binding"/>
    <property type="evidence" value="ECO:0007669"/>
    <property type="project" value="TreeGrafter"/>
</dbReference>
<evidence type="ECO:0000256" key="14">
    <source>
        <dbReference type="PROSITE-ProRule" id="PRU00555"/>
    </source>
</evidence>
<evidence type="ECO:0000313" key="20">
    <source>
        <dbReference type="Proteomes" id="UP000694394"/>
    </source>
</evidence>
<evidence type="ECO:0000259" key="18">
    <source>
        <dbReference type="PROSITE" id="PS51210"/>
    </source>
</evidence>
<dbReference type="InterPro" id="IPR000008">
    <property type="entry name" value="C2_dom"/>
</dbReference>
<dbReference type="CDD" id="cd04036">
    <property type="entry name" value="C2_cPLA2"/>
    <property type="match status" value="1"/>
</dbReference>
<dbReference type="GO" id="GO:0032587">
    <property type="term" value="C:ruffle membrane"/>
    <property type="evidence" value="ECO:0007669"/>
    <property type="project" value="Ensembl"/>
</dbReference>
<dbReference type="OrthoDB" id="419768at2759"/>
<proteinExistence type="predicted"/>
<evidence type="ECO:0000256" key="2">
    <source>
        <dbReference type="ARBA" id="ARBA00004170"/>
    </source>
</evidence>
<dbReference type="PROSITE" id="PS51210">
    <property type="entry name" value="PLA2C"/>
    <property type="match status" value="1"/>
</dbReference>
<dbReference type="EC" id="3.1.1.4" evidence="4 15"/>
<evidence type="ECO:0000313" key="19">
    <source>
        <dbReference type="Ensembl" id="ENSMICP00000036431.1"/>
    </source>
</evidence>
<keyword evidence="6 15" id="KW-0479">Metal-binding</keyword>
<evidence type="ECO:0000256" key="8">
    <source>
        <dbReference type="ARBA" id="ARBA00022837"/>
    </source>
</evidence>
<keyword evidence="11" id="KW-0472">Membrane</keyword>
<dbReference type="FunFam" id="3.40.1090.10:FF:000002">
    <property type="entry name" value="Phospholipase A2"/>
    <property type="match status" value="1"/>
</dbReference>
<evidence type="ECO:0000256" key="5">
    <source>
        <dbReference type="ARBA" id="ARBA00022490"/>
    </source>
</evidence>
<dbReference type="SUPFAM" id="SSF49562">
    <property type="entry name" value="C2 domain (Calcium/lipid-binding domain, CaLB)"/>
    <property type="match status" value="1"/>
</dbReference>
<sequence>MGHPALSPQESRQLHPPHPVLPVRPELAARVATEQGGSGKQAGLPAGPGCLAMLWALWPKWLAGKGLPLLGAVLLWKREKRGPRWQRRETYPYYDLQVKVLRARNIQHTDLLSKADCYVQLWLPTASPSPARTRTVANCSNPEWNETFHYQIHGAVKNVLELTLYDKDVLSSDELSLLLFDLRSLKCGEPHRHTFPLDRQDSQELQVEFVLEQSQVPASEVITNGVLVAHPCLRVQGTLSEDGTALRQEYGSRQLQLAVPGAYEKPQLLPLQPPVEPGLPPTFTFHVNPVLSSRLDVELEEKLTVLQSGPNAELEAQSSKLGEGGIPLSSLPIGQEEQCLVALGEGQEVALSVKAEMSSGDLDLRLGFDLSDGEQEFLDKRKQIVSKALQQALGLSEAPDIGQVPVVAVLGSGGGTRAMSSLYGSLAGLQELGLLDTVTYLSGVSGSTWCISTLYKDPAWSQVALQGPIERAQARVCSSKLGAMSTEQLQYYTQELGVREHTGHSVSLIDLWGLLVEYFLYGEENPAKLSDQQEAVSQGRNPYPIYAAVNVRTNISGEDFAEWCEFTPYEVGFPKYGAYVPTELFGSEFFMGRLLQLWPEPRICYLQGVWGSAFAASLDEIFLKTVGSSLGFLEWHRGSVNITDDRQKLQLHDPARLRTRLFTPQGPFSQAVLDIFTSRFTSAQNFNFTRGLCMHKDYVAGREFVAWKDTHPDAFPNQLTPMRDCLYLVDGGFAINSPFPLALLPQRAVDLIVSFDYSLEAPFEVLQMTEKYCRDRGIPFPRIEVGPADLEEPRECYLFAKADDPCSPMVLHFPLVNRTFRTHLAPGVERQTAEERAFGDFAVNAPDSPYGMMNFTYEPRDFDRLVALSRYNVLNNVETVRRALQLALDRRQAGERAGG</sequence>